<dbReference type="EMBL" id="VMRY01000146">
    <property type="protein sequence ID" value="TVT47708.1"/>
    <property type="molecule type" value="Genomic_DNA"/>
</dbReference>
<dbReference type="GO" id="GO:0008977">
    <property type="term" value="F:prephenate dehydrogenase (NAD+) activity"/>
    <property type="evidence" value="ECO:0007669"/>
    <property type="project" value="UniProtKB-EC"/>
</dbReference>
<gene>
    <name evidence="11" type="ORF">FHK82_17975</name>
</gene>
<keyword evidence="5" id="KW-0028">Amino-acid biosynthesis</keyword>
<feature type="domain" description="Prephenate/arogenate dehydrogenase" evidence="10">
    <location>
        <begin position="4"/>
        <end position="292"/>
    </location>
</feature>
<evidence type="ECO:0000256" key="8">
    <source>
        <dbReference type="ARBA" id="ARBA00023141"/>
    </source>
</evidence>
<evidence type="ECO:0000256" key="7">
    <source>
        <dbReference type="ARBA" id="ARBA00023027"/>
    </source>
</evidence>
<protein>
    <recommendedName>
        <fullName evidence="3">prephenate dehydrogenase</fullName>
        <ecNumber evidence="3">1.3.1.12</ecNumber>
    </recommendedName>
</protein>
<dbReference type="InterPro" id="IPR036291">
    <property type="entry name" value="NAD(P)-bd_dom_sf"/>
</dbReference>
<dbReference type="InterPro" id="IPR046825">
    <property type="entry name" value="PDH_C"/>
</dbReference>
<dbReference type="SUPFAM" id="SSF51735">
    <property type="entry name" value="NAD(P)-binding Rossmann-fold domains"/>
    <property type="match status" value="1"/>
</dbReference>
<comment type="similarity">
    <text evidence="2">Belongs to the prephenate/arogenate dehydrogenase family.</text>
</comment>
<keyword evidence="8" id="KW-0057">Aromatic amino acid biosynthesis</keyword>
<dbReference type="GO" id="GO:0006571">
    <property type="term" value="P:tyrosine biosynthetic process"/>
    <property type="evidence" value="ECO:0007669"/>
    <property type="project" value="UniProtKB-KW"/>
</dbReference>
<comment type="caution">
    <text evidence="11">The sequence shown here is derived from an EMBL/GenBank/DDBJ whole genome shotgun (WGS) entry which is preliminary data.</text>
</comment>
<reference evidence="11 12" key="1">
    <citation type="submission" date="2019-07" db="EMBL/GenBank/DDBJ databases">
        <title>The pathways for chlorine oxyanion respiration interact through the shared metabolite chlorate.</title>
        <authorList>
            <person name="Barnum T.P."/>
            <person name="Cheng Y."/>
            <person name="Hill K.A."/>
            <person name="Lucas L.N."/>
            <person name="Carlson H.K."/>
            <person name="Coates J.D."/>
        </authorList>
    </citation>
    <scope>NUCLEOTIDE SEQUENCE [LARGE SCALE GENOMIC DNA]</scope>
    <source>
        <strain evidence="11">BK-3</strain>
    </source>
</reference>
<dbReference type="FunFam" id="1.10.3660.10:FF:000003">
    <property type="entry name" value="Prephenate dehydrogenase"/>
    <property type="match status" value="1"/>
</dbReference>
<dbReference type="PANTHER" id="PTHR21363:SF0">
    <property type="entry name" value="PREPHENATE DEHYDROGENASE [NADP(+)]"/>
    <property type="match status" value="1"/>
</dbReference>
<dbReference type="GO" id="GO:0070403">
    <property type="term" value="F:NAD+ binding"/>
    <property type="evidence" value="ECO:0007669"/>
    <property type="project" value="InterPro"/>
</dbReference>
<evidence type="ECO:0000256" key="1">
    <source>
        <dbReference type="ARBA" id="ARBA00005067"/>
    </source>
</evidence>
<sequence length="293" mass="31797">MSIRRLAIIGVGLIGGSLARALRAAGRVDEIVGCGRGKANLEKAVELGVIDHYTHDVGEAVSGADMIFMAVPLGAMRETFAAMRGHLAADAVITDGGSAKFSVIDDCRSVFGEILPNFVAGHPIAGTENSGVEASFPELYQNRRIILTPTAETASEALERVQAMWQVCGGEITVMSVEHHDEVLAATSHLPHMLAFGLVDTLARMKENDEIFRYAAGGFRDFTRIASSNPVMWRDVCVANRRALGEMMSHYLSEMQELAQTIERGDGDELLEIFSRAKLARDRYIDGVLDSTE</sequence>
<evidence type="ECO:0000256" key="2">
    <source>
        <dbReference type="ARBA" id="ARBA00007964"/>
    </source>
</evidence>
<evidence type="ECO:0000313" key="12">
    <source>
        <dbReference type="Proteomes" id="UP000317355"/>
    </source>
</evidence>
<accession>A0A558CG28</accession>
<evidence type="ECO:0000256" key="9">
    <source>
        <dbReference type="ARBA" id="ARBA00049260"/>
    </source>
</evidence>
<proteinExistence type="inferred from homology"/>
<dbReference type="Pfam" id="PF02153">
    <property type="entry name" value="PDH_N"/>
    <property type="match status" value="1"/>
</dbReference>
<keyword evidence="6" id="KW-0560">Oxidoreductase</keyword>
<keyword evidence="4" id="KW-0827">Tyrosine biosynthesis</keyword>
<dbReference type="GO" id="GO:0004665">
    <property type="term" value="F:prephenate dehydrogenase (NADP+) activity"/>
    <property type="evidence" value="ECO:0007669"/>
    <property type="project" value="InterPro"/>
</dbReference>
<dbReference type="AlphaFoldDB" id="A0A558CG28"/>
<dbReference type="PROSITE" id="PS51176">
    <property type="entry name" value="PDH_ADH"/>
    <property type="match status" value="1"/>
</dbReference>
<evidence type="ECO:0000259" key="10">
    <source>
        <dbReference type="PROSITE" id="PS51176"/>
    </source>
</evidence>
<comment type="pathway">
    <text evidence="1">Amino-acid biosynthesis; L-tyrosine biosynthesis; (4-hydroxyphenyl)pyruvate from prephenate (NAD(+) route): step 1/1.</text>
</comment>
<evidence type="ECO:0000256" key="5">
    <source>
        <dbReference type="ARBA" id="ARBA00022605"/>
    </source>
</evidence>
<name>A0A558CG28_9GAMM</name>
<dbReference type="Pfam" id="PF20463">
    <property type="entry name" value="PDH_C"/>
    <property type="match status" value="1"/>
</dbReference>
<dbReference type="STRING" id="1543721.AAY24_04570"/>
<keyword evidence="7" id="KW-0520">NAD</keyword>
<dbReference type="InterPro" id="IPR050812">
    <property type="entry name" value="Preph/Arog_dehydrog"/>
</dbReference>
<dbReference type="Gene3D" id="1.10.3660.10">
    <property type="entry name" value="6-phosphogluconate dehydrogenase C-terminal like domain"/>
    <property type="match status" value="1"/>
</dbReference>
<dbReference type="SUPFAM" id="SSF48179">
    <property type="entry name" value="6-phosphogluconate dehydrogenase C-terminal domain-like"/>
    <property type="match status" value="1"/>
</dbReference>
<dbReference type="Gene3D" id="3.40.50.720">
    <property type="entry name" value="NAD(P)-binding Rossmann-like Domain"/>
    <property type="match status" value="1"/>
</dbReference>
<evidence type="ECO:0000256" key="4">
    <source>
        <dbReference type="ARBA" id="ARBA00022498"/>
    </source>
</evidence>
<dbReference type="InterPro" id="IPR003099">
    <property type="entry name" value="Prephen_DH"/>
</dbReference>
<dbReference type="PANTHER" id="PTHR21363">
    <property type="entry name" value="PREPHENATE DEHYDROGENASE"/>
    <property type="match status" value="1"/>
</dbReference>
<organism evidence="11 12">
    <name type="scientific">Sedimenticola thiotaurini</name>
    <dbReference type="NCBI Taxonomy" id="1543721"/>
    <lineage>
        <taxon>Bacteria</taxon>
        <taxon>Pseudomonadati</taxon>
        <taxon>Pseudomonadota</taxon>
        <taxon>Gammaproteobacteria</taxon>
        <taxon>Chromatiales</taxon>
        <taxon>Sedimenticolaceae</taxon>
        <taxon>Sedimenticola</taxon>
    </lineage>
</organism>
<comment type="catalytic activity">
    <reaction evidence="9">
        <text>prephenate + NAD(+) = 3-(4-hydroxyphenyl)pyruvate + CO2 + NADH</text>
        <dbReference type="Rhea" id="RHEA:13869"/>
        <dbReference type="ChEBI" id="CHEBI:16526"/>
        <dbReference type="ChEBI" id="CHEBI:29934"/>
        <dbReference type="ChEBI" id="CHEBI:36242"/>
        <dbReference type="ChEBI" id="CHEBI:57540"/>
        <dbReference type="ChEBI" id="CHEBI:57945"/>
        <dbReference type="EC" id="1.3.1.12"/>
    </reaction>
</comment>
<evidence type="ECO:0000256" key="3">
    <source>
        <dbReference type="ARBA" id="ARBA00012068"/>
    </source>
</evidence>
<dbReference type="FunFam" id="3.40.50.720:FF:000208">
    <property type="entry name" value="Prephenate dehydrogenase"/>
    <property type="match status" value="1"/>
</dbReference>
<evidence type="ECO:0000256" key="6">
    <source>
        <dbReference type="ARBA" id="ARBA00023002"/>
    </source>
</evidence>
<dbReference type="EC" id="1.3.1.12" evidence="3"/>
<evidence type="ECO:0000313" key="11">
    <source>
        <dbReference type="EMBL" id="TVT47708.1"/>
    </source>
</evidence>
<dbReference type="InterPro" id="IPR046826">
    <property type="entry name" value="PDH_N"/>
</dbReference>
<dbReference type="Proteomes" id="UP000317355">
    <property type="component" value="Unassembled WGS sequence"/>
</dbReference>
<dbReference type="InterPro" id="IPR008927">
    <property type="entry name" value="6-PGluconate_DH-like_C_sf"/>
</dbReference>